<dbReference type="Pfam" id="PF00069">
    <property type="entry name" value="Pkinase"/>
    <property type="match status" value="1"/>
</dbReference>
<gene>
    <name evidence="6" type="ORF">GMARGA_LOCUS27617</name>
</gene>
<evidence type="ECO:0000313" key="7">
    <source>
        <dbReference type="Proteomes" id="UP000789901"/>
    </source>
</evidence>
<feature type="domain" description="Protein kinase" evidence="5">
    <location>
        <begin position="1"/>
        <end position="252"/>
    </location>
</feature>
<dbReference type="SUPFAM" id="SSF56112">
    <property type="entry name" value="Protein kinase-like (PK-like)"/>
    <property type="match status" value="1"/>
</dbReference>
<keyword evidence="2" id="KW-0547">Nucleotide-binding</keyword>
<keyword evidence="3" id="KW-0418">Kinase</keyword>
<evidence type="ECO:0000256" key="3">
    <source>
        <dbReference type="ARBA" id="ARBA00022777"/>
    </source>
</evidence>
<sequence>VVNKAYWKEMDQYVACKTLTNMEDINDKHYTVFMNKLKMYIDLNLCENIIDFWESLKRYFLVMEFANNSDLYTFLQLNYDSLNWNQRLNLAFQIARGLSVLHSKGIIHRDLHDTNILIDNREAKITDFGHARNDNMETNVHNSLFGAISFLAPELLERSSNPRKLLYCKKMDIYSLGFLLWELASSHRPFVNTSSFGSMDITSFCISIINSVREEIVSRAPEGYINLYSKCWKTNKDERPEIETVYQDLKKLKDIENSEISQSIDPITINHKIPGFSNSQLKFNYNNLIEYMDDKLETSTTDINALGSERLCPESHPNGLSQQYIPTAFKQSPPDESHVSAVLTTAWIQ</sequence>
<dbReference type="Proteomes" id="UP000789901">
    <property type="component" value="Unassembled WGS sequence"/>
</dbReference>
<reference evidence="6 7" key="1">
    <citation type="submission" date="2021-06" db="EMBL/GenBank/DDBJ databases">
        <authorList>
            <person name="Kallberg Y."/>
            <person name="Tangrot J."/>
            <person name="Rosling A."/>
        </authorList>
    </citation>
    <scope>NUCLEOTIDE SEQUENCE [LARGE SCALE GENOMIC DNA]</scope>
    <source>
        <strain evidence="6 7">120-4 pot B 10/14</strain>
    </source>
</reference>
<keyword evidence="4" id="KW-0067">ATP-binding</keyword>
<evidence type="ECO:0000256" key="2">
    <source>
        <dbReference type="ARBA" id="ARBA00022741"/>
    </source>
</evidence>
<accession>A0ABN7W8E3</accession>
<keyword evidence="7" id="KW-1185">Reference proteome</keyword>
<feature type="non-terminal residue" evidence="6">
    <location>
        <position position="349"/>
    </location>
</feature>
<name>A0ABN7W8E3_GIGMA</name>
<dbReference type="InterPro" id="IPR000719">
    <property type="entry name" value="Prot_kinase_dom"/>
</dbReference>
<dbReference type="PANTHER" id="PTHR44329">
    <property type="entry name" value="SERINE/THREONINE-PROTEIN KINASE TNNI3K-RELATED"/>
    <property type="match status" value="1"/>
</dbReference>
<organism evidence="6 7">
    <name type="scientific">Gigaspora margarita</name>
    <dbReference type="NCBI Taxonomy" id="4874"/>
    <lineage>
        <taxon>Eukaryota</taxon>
        <taxon>Fungi</taxon>
        <taxon>Fungi incertae sedis</taxon>
        <taxon>Mucoromycota</taxon>
        <taxon>Glomeromycotina</taxon>
        <taxon>Glomeromycetes</taxon>
        <taxon>Diversisporales</taxon>
        <taxon>Gigasporaceae</taxon>
        <taxon>Gigaspora</taxon>
    </lineage>
</organism>
<feature type="non-terminal residue" evidence="6">
    <location>
        <position position="1"/>
    </location>
</feature>
<proteinExistence type="predicted"/>
<dbReference type="Gene3D" id="1.10.510.10">
    <property type="entry name" value="Transferase(Phosphotransferase) domain 1"/>
    <property type="match status" value="1"/>
</dbReference>
<evidence type="ECO:0000259" key="5">
    <source>
        <dbReference type="PROSITE" id="PS50011"/>
    </source>
</evidence>
<evidence type="ECO:0000313" key="6">
    <source>
        <dbReference type="EMBL" id="CAG8820612.1"/>
    </source>
</evidence>
<evidence type="ECO:0000256" key="1">
    <source>
        <dbReference type="ARBA" id="ARBA00022679"/>
    </source>
</evidence>
<dbReference type="PANTHER" id="PTHR44329:SF288">
    <property type="entry name" value="MITOGEN-ACTIVATED PROTEIN KINASE KINASE KINASE 20"/>
    <property type="match status" value="1"/>
</dbReference>
<comment type="caution">
    <text evidence="6">The sequence shown here is derived from an EMBL/GenBank/DDBJ whole genome shotgun (WGS) entry which is preliminary data.</text>
</comment>
<dbReference type="PROSITE" id="PS50011">
    <property type="entry name" value="PROTEIN_KINASE_DOM"/>
    <property type="match status" value="1"/>
</dbReference>
<keyword evidence="1" id="KW-0808">Transferase</keyword>
<evidence type="ECO:0000256" key="4">
    <source>
        <dbReference type="ARBA" id="ARBA00022840"/>
    </source>
</evidence>
<dbReference type="InterPro" id="IPR011009">
    <property type="entry name" value="Kinase-like_dom_sf"/>
</dbReference>
<dbReference type="EMBL" id="CAJVQB010034041">
    <property type="protein sequence ID" value="CAG8820612.1"/>
    <property type="molecule type" value="Genomic_DNA"/>
</dbReference>
<protein>
    <submittedName>
        <fullName evidence="6">22373_t:CDS:1</fullName>
    </submittedName>
</protein>
<dbReference type="InterPro" id="IPR051681">
    <property type="entry name" value="Ser/Thr_Kinases-Pseudokinases"/>
</dbReference>